<evidence type="ECO:0000256" key="6">
    <source>
        <dbReference type="ARBA" id="ARBA00023136"/>
    </source>
</evidence>
<keyword evidence="3" id="KW-1134">Transmembrane beta strand</keyword>
<dbReference type="PANTHER" id="PTHR35093:SF8">
    <property type="entry name" value="OUTER MEMBRANE PROTEIN NMB0088-RELATED"/>
    <property type="match status" value="1"/>
</dbReference>
<evidence type="ECO:0000313" key="9">
    <source>
        <dbReference type="EMBL" id="NMO23343.1"/>
    </source>
</evidence>
<evidence type="ECO:0000256" key="5">
    <source>
        <dbReference type="ARBA" id="ARBA00022729"/>
    </source>
</evidence>
<dbReference type="GO" id="GO:0015483">
    <property type="term" value="F:long-chain fatty acid transporting porin activity"/>
    <property type="evidence" value="ECO:0007669"/>
    <property type="project" value="TreeGrafter"/>
</dbReference>
<keyword evidence="6" id="KW-0472">Membrane</keyword>
<keyword evidence="4" id="KW-0812">Transmembrane</keyword>
<comment type="caution">
    <text evidence="9">The sequence shown here is derived from an EMBL/GenBank/DDBJ whole genome shotgun (WGS) entry which is preliminary data.</text>
</comment>
<dbReference type="SUPFAM" id="SSF56935">
    <property type="entry name" value="Porins"/>
    <property type="match status" value="1"/>
</dbReference>
<keyword evidence="5 8" id="KW-0732">Signal</keyword>
<dbReference type="Pfam" id="PF03349">
    <property type="entry name" value="Toluene_X"/>
    <property type="match status" value="1"/>
</dbReference>
<evidence type="ECO:0000313" key="10">
    <source>
        <dbReference type="Proteomes" id="UP000518300"/>
    </source>
</evidence>
<gene>
    <name evidence="9" type="ORF">HG543_52075</name>
</gene>
<dbReference type="PANTHER" id="PTHR35093">
    <property type="entry name" value="OUTER MEMBRANE PROTEIN NMB0088-RELATED"/>
    <property type="match status" value="1"/>
</dbReference>
<reference evidence="9 10" key="1">
    <citation type="submission" date="2020-04" db="EMBL/GenBank/DDBJ databases">
        <title>Draft genome of Pyxidicoccus fallax type strain.</title>
        <authorList>
            <person name="Whitworth D.E."/>
        </authorList>
    </citation>
    <scope>NUCLEOTIDE SEQUENCE [LARGE SCALE GENOMIC DNA]</scope>
    <source>
        <strain evidence="9 10">DSM 14698</strain>
    </source>
</reference>
<evidence type="ECO:0000256" key="8">
    <source>
        <dbReference type="SAM" id="SignalP"/>
    </source>
</evidence>
<feature type="chain" id="PRO_5033017019" evidence="8">
    <location>
        <begin position="19"/>
        <end position="397"/>
    </location>
</feature>
<evidence type="ECO:0000256" key="2">
    <source>
        <dbReference type="ARBA" id="ARBA00008163"/>
    </source>
</evidence>
<comment type="subcellular location">
    <subcellularLocation>
        <location evidence="1">Cell outer membrane</location>
        <topology evidence="1">Multi-pass membrane protein</topology>
    </subcellularLocation>
</comment>
<evidence type="ECO:0000256" key="4">
    <source>
        <dbReference type="ARBA" id="ARBA00022692"/>
    </source>
</evidence>
<dbReference type="Gene3D" id="2.40.160.60">
    <property type="entry name" value="Outer membrane protein transport protein (OMPP1/FadL/TodX)"/>
    <property type="match status" value="1"/>
</dbReference>
<keyword evidence="10" id="KW-1185">Reference proteome</keyword>
<evidence type="ECO:0000256" key="1">
    <source>
        <dbReference type="ARBA" id="ARBA00004571"/>
    </source>
</evidence>
<protein>
    <submittedName>
        <fullName evidence="9">Transporter</fullName>
    </submittedName>
</protein>
<keyword evidence="7" id="KW-0998">Cell outer membrane</keyword>
<evidence type="ECO:0000256" key="7">
    <source>
        <dbReference type="ARBA" id="ARBA00023237"/>
    </source>
</evidence>
<organism evidence="9 10">
    <name type="scientific">Pyxidicoccus fallax</name>
    <dbReference type="NCBI Taxonomy" id="394095"/>
    <lineage>
        <taxon>Bacteria</taxon>
        <taxon>Pseudomonadati</taxon>
        <taxon>Myxococcota</taxon>
        <taxon>Myxococcia</taxon>
        <taxon>Myxococcales</taxon>
        <taxon>Cystobacterineae</taxon>
        <taxon>Myxococcaceae</taxon>
        <taxon>Pyxidicoccus</taxon>
    </lineage>
</organism>
<dbReference type="EMBL" id="JABBJJ010000586">
    <property type="protein sequence ID" value="NMO23343.1"/>
    <property type="molecule type" value="Genomic_DNA"/>
</dbReference>
<proteinExistence type="inferred from homology"/>
<comment type="similarity">
    <text evidence="2">Belongs to the OmpP1/FadL family.</text>
</comment>
<accession>A0A848M1H2</accession>
<sequence>MKKTLSLVTLLAAGATQAAGFQIDTHSARSTGMGNAATAILDDSSAIYSNAANILGVKKLDITVGDTGILPFMKFTPTDGEAQGQKMTLSPPPHVFVVYRPFEKAAFGLGAYTAFGARSRWEDDFVGRFKGRESSLAAYYINPTFAYQLHEYFRVGVGVDVVRTTVELKRAMNFVESEGAVHLGGSAWGVGYNVGFQAVVMPGELTVGLHYRSAVSTTYEGNADFQNIPEAFQARLLDQRVEADVQFPRTLSLGLAAVPMEKLTVAFDIQMVDWASMKELTIEFPGNPSLNNPVEKRWVAKAKFHLGAEYTLNPQLQLRGGIVADLSPSPEETLTPDLPDADRYKLSLGAGYSFGNLRADAAYQFVLLASTDSKGAGMDGTYSGTAHVLGVTLGYSL</sequence>
<dbReference type="Proteomes" id="UP000518300">
    <property type="component" value="Unassembled WGS sequence"/>
</dbReference>
<dbReference type="GO" id="GO:0009279">
    <property type="term" value="C:cell outer membrane"/>
    <property type="evidence" value="ECO:0007669"/>
    <property type="project" value="UniProtKB-SubCell"/>
</dbReference>
<evidence type="ECO:0000256" key="3">
    <source>
        <dbReference type="ARBA" id="ARBA00022452"/>
    </source>
</evidence>
<dbReference type="RefSeq" id="WP_169352434.1">
    <property type="nucleotide sequence ID" value="NZ_JABBJJ010000586.1"/>
</dbReference>
<feature type="signal peptide" evidence="8">
    <location>
        <begin position="1"/>
        <end position="18"/>
    </location>
</feature>
<name>A0A848M1H2_9BACT</name>
<dbReference type="InterPro" id="IPR005017">
    <property type="entry name" value="OMPP1/FadL/TodX"/>
</dbReference>
<dbReference type="AlphaFoldDB" id="A0A848M1H2"/>